<feature type="domain" description="Thiamine pyrophosphate enzyme TPP-binding" evidence="8">
    <location>
        <begin position="307"/>
        <end position="428"/>
    </location>
</feature>
<dbReference type="PANTHER" id="PTHR42818:SF1">
    <property type="entry name" value="SULFOPYRUVATE DECARBOXYLASE"/>
    <property type="match status" value="1"/>
</dbReference>
<reference evidence="10" key="1">
    <citation type="submission" date="2022-08" db="UniProtKB">
        <authorList>
            <consortium name="EnsemblMetazoa"/>
        </authorList>
    </citation>
    <scope>IDENTIFICATION</scope>
    <source>
        <strain evidence="10">05x7-T-G4-1.051#20</strain>
    </source>
</reference>
<name>A0A8W8MXH2_MAGGI</name>
<dbReference type="Proteomes" id="UP000005408">
    <property type="component" value="Unassembled WGS sequence"/>
</dbReference>
<feature type="region of interest" description="Disordered" evidence="7">
    <location>
        <begin position="38"/>
        <end position="68"/>
    </location>
</feature>
<dbReference type="Gene3D" id="3.40.50.970">
    <property type="match status" value="2"/>
</dbReference>
<dbReference type="InterPro" id="IPR011766">
    <property type="entry name" value="TPP_enzyme_TPP-bd"/>
</dbReference>
<keyword evidence="3" id="KW-0786">Thiamine pyrophosphate</keyword>
<dbReference type="EnsemblMetazoa" id="G4373.1">
    <property type="protein sequence ID" value="G4373.1:cds"/>
    <property type="gene ID" value="G4373"/>
</dbReference>
<dbReference type="GO" id="GO:0032923">
    <property type="term" value="P:organic phosphonate biosynthetic process"/>
    <property type="evidence" value="ECO:0007669"/>
    <property type="project" value="InterPro"/>
</dbReference>
<feature type="compositionally biased region" description="Basic and acidic residues" evidence="7">
    <location>
        <begin position="55"/>
        <end position="68"/>
    </location>
</feature>
<dbReference type="Pfam" id="PF02775">
    <property type="entry name" value="TPP_enzyme_C"/>
    <property type="match status" value="1"/>
</dbReference>
<dbReference type="Pfam" id="PF02776">
    <property type="entry name" value="TPP_enzyme_N"/>
    <property type="match status" value="1"/>
</dbReference>
<sequence length="459" mass="50464">MARAGPMLFRLLGNRNVFLSFGRLSSVKMTQDFHTGPALHKSQTMQKLGSQNNSKQEKQYEEQQKRNADAGELTELVRDFLQPDEFYKSCLNIGVDFFCGVPDSLLKDFCAYVTQNAPKEKHVIAASEGNAVAIATGYHLATGKHPMVYLQNSGLGNIINPIMSLTSPSVYSVPMILLIGWRGEPGKRDEPQHLVQGQATPGLLAALGIPFQPLPDYEEGADQALLTAKHYMEKSNAPYAFLVKRQTFAPYKLKKGPAPEEFVMTREDAMKVVIDNLSQKDVVVSATGMLSRELFEYRVSKDMGHEKDFLTVGSMGHTSSIALGVAMQKPKRQIFCLDGDGSVIMHMGAMATVGQSNLDNFKHIVINNGAHDSVGGQPTDAGNHEDFSFSKIAQGCGYKTTMVAVTPEEVAQCVLDMRGMEGPVLLEIKTLMGSRKNLGRPTRTPVENKEDFMHFLAIN</sequence>
<evidence type="ECO:0000256" key="7">
    <source>
        <dbReference type="SAM" id="MobiDB-lite"/>
    </source>
</evidence>
<dbReference type="FunFam" id="3.40.50.970:FF:000101">
    <property type="entry name" value="Putative phosphonopyruvate decarboxylase"/>
    <property type="match status" value="1"/>
</dbReference>
<dbReference type="PANTHER" id="PTHR42818">
    <property type="entry name" value="SULFOPYRUVATE DECARBOXYLASE SUBUNIT ALPHA"/>
    <property type="match status" value="1"/>
</dbReference>
<dbReference type="GO" id="GO:0000287">
    <property type="term" value="F:magnesium ion binding"/>
    <property type="evidence" value="ECO:0007669"/>
    <property type="project" value="InterPro"/>
</dbReference>
<keyword evidence="2" id="KW-0210">Decarboxylase</keyword>
<dbReference type="OMA" id="RQCDGPA"/>
<evidence type="ECO:0000313" key="10">
    <source>
        <dbReference type="EnsemblMetazoa" id="G4373.1:cds"/>
    </source>
</evidence>
<dbReference type="InterPro" id="IPR012001">
    <property type="entry name" value="Thiamin_PyroP_enz_TPP-bd_dom"/>
</dbReference>
<dbReference type="FunFam" id="3.40.50.970:FF:000100">
    <property type="entry name" value="Putative phosphonopyruvate decarboxylase"/>
    <property type="match status" value="1"/>
</dbReference>
<evidence type="ECO:0000259" key="9">
    <source>
        <dbReference type="Pfam" id="PF02776"/>
    </source>
</evidence>
<dbReference type="InterPro" id="IPR029061">
    <property type="entry name" value="THDP-binding"/>
</dbReference>
<accession>A0A8W8MXH2</accession>
<evidence type="ECO:0000256" key="6">
    <source>
        <dbReference type="ARBA" id="ARBA00048767"/>
    </source>
</evidence>
<evidence type="ECO:0000256" key="2">
    <source>
        <dbReference type="ARBA" id="ARBA00022793"/>
    </source>
</evidence>
<evidence type="ECO:0000256" key="5">
    <source>
        <dbReference type="ARBA" id="ARBA00030510"/>
    </source>
</evidence>
<keyword evidence="4" id="KW-0456">Lyase</keyword>
<dbReference type="SUPFAM" id="SSF52518">
    <property type="entry name" value="Thiamin diphosphate-binding fold (THDP-binding)"/>
    <property type="match status" value="2"/>
</dbReference>
<evidence type="ECO:0000313" key="11">
    <source>
        <dbReference type="Proteomes" id="UP000005408"/>
    </source>
</evidence>
<protein>
    <recommendedName>
        <fullName evidence="1">2-hydroxyacyl-CoA lyase 2</fullName>
    </recommendedName>
    <alternativeName>
        <fullName evidence="5">IlvB-like protein</fullName>
    </alternativeName>
</protein>
<feature type="domain" description="Thiamine pyrophosphate enzyme N-terminal TPP-binding" evidence="9">
    <location>
        <begin position="88"/>
        <end position="188"/>
    </location>
</feature>
<comment type="catalytic activity">
    <reaction evidence="6">
        <text>(2R)-hydroxyhexadecanoyl-CoA = pentadecanal + formyl-CoA</text>
        <dbReference type="Rhea" id="RHEA:55212"/>
        <dbReference type="ChEBI" id="CHEBI:17302"/>
        <dbReference type="ChEBI" id="CHEBI:57376"/>
        <dbReference type="ChEBI" id="CHEBI:138654"/>
    </reaction>
    <physiologicalReaction direction="left-to-right" evidence="6">
        <dbReference type="Rhea" id="RHEA:55213"/>
    </physiologicalReaction>
</comment>
<evidence type="ECO:0000259" key="8">
    <source>
        <dbReference type="Pfam" id="PF02775"/>
    </source>
</evidence>
<dbReference type="NCBIfam" id="TIGR03297">
    <property type="entry name" value="Ppyr-DeCO2ase"/>
    <property type="match status" value="1"/>
</dbReference>
<dbReference type="InterPro" id="IPR017684">
    <property type="entry name" value="Phosphono-pyrv_decarboxylase"/>
</dbReference>
<dbReference type="GO" id="GO:0033980">
    <property type="term" value="F:phosphonopyruvate decarboxylase activity"/>
    <property type="evidence" value="ECO:0007669"/>
    <property type="project" value="InterPro"/>
</dbReference>
<evidence type="ECO:0000256" key="1">
    <source>
        <dbReference type="ARBA" id="ARBA00018936"/>
    </source>
</evidence>
<dbReference type="OrthoDB" id="16262at2759"/>
<dbReference type="CDD" id="cd07035">
    <property type="entry name" value="TPP_PYR_POX_like"/>
    <property type="match status" value="1"/>
</dbReference>
<dbReference type="InterPro" id="IPR000399">
    <property type="entry name" value="TPP-bd_CS"/>
</dbReference>
<dbReference type="CDD" id="cd03371">
    <property type="entry name" value="TPP_PpyrDC"/>
    <property type="match status" value="1"/>
</dbReference>
<organism evidence="10 11">
    <name type="scientific">Magallana gigas</name>
    <name type="common">Pacific oyster</name>
    <name type="synonym">Crassostrea gigas</name>
    <dbReference type="NCBI Taxonomy" id="29159"/>
    <lineage>
        <taxon>Eukaryota</taxon>
        <taxon>Metazoa</taxon>
        <taxon>Spiralia</taxon>
        <taxon>Lophotrochozoa</taxon>
        <taxon>Mollusca</taxon>
        <taxon>Bivalvia</taxon>
        <taxon>Autobranchia</taxon>
        <taxon>Pteriomorphia</taxon>
        <taxon>Ostreida</taxon>
        <taxon>Ostreoidea</taxon>
        <taxon>Ostreidae</taxon>
        <taxon>Magallana</taxon>
    </lineage>
</organism>
<dbReference type="AlphaFoldDB" id="A0A8W8MXH2"/>
<feature type="compositionally biased region" description="Polar residues" evidence="7">
    <location>
        <begin position="41"/>
        <end position="50"/>
    </location>
</feature>
<dbReference type="InterPro" id="IPR051818">
    <property type="entry name" value="TPP_dependent_decarboxylase"/>
</dbReference>
<evidence type="ECO:0000256" key="3">
    <source>
        <dbReference type="ARBA" id="ARBA00023052"/>
    </source>
</evidence>
<proteinExistence type="predicted"/>
<keyword evidence="11" id="KW-1185">Reference proteome</keyword>
<evidence type="ECO:0000256" key="4">
    <source>
        <dbReference type="ARBA" id="ARBA00023239"/>
    </source>
</evidence>
<dbReference type="PROSITE" id="PS00187">
    <property type="entry name" value="TPP_ENZYMES"/>
    <property type="match status" value="1"/>
</dbReference>
<dbReference type="GO" id="GO:0030976">
    <property type="term" value="F:thiamine pyrophosphate binding"/>
    <property type="evidence" value="ECO:0007669"/>
    <property type="project" value="InterPro"/>
</dbReference>